<feature type="transmembrane region" description="Helical" evidence="1">
    <location>
        <begin position="12"/>
        <end position="34"/>
    </location>
</feature>
<gene>
    <name evidence="2" type="ORF">A3D65_00640</name>
</gene>
<keyword evidence="1" id="KW-0472">Membrane</keyword>
<dbReference type="AlphaFoldDB" id="A0A1G2D0F2"/>
<organism evidence="2 3">
    <name type="scientific">Candidatus Lloydbacteria bacterium RIFCSPHIGHO2_02_FULL_50_13</name>
    <dbReference type="NCBI Taxonomy" id="1798661"/>
    <lineage>
        <taxon>Bacteria</taxon>
        <taxon>Candidatus Lloydiibacteriota</taxon>
    </lineage>
</organism>
<accession>A0A1G2D0F2</accession>
<name>A0A1G2D0F2_9BACT</name>
<evidence type="ECO:0000313" key="2">
    <source>
        <dbReference type="EMBL" id="OGZ07105.1"/>
    </source>
</evidence>
<reference evidence="2 3" key="1">
    <citation type="journal article" date="2016" name="Nat. Commun.">
        <title>Thousands of microbial genomes shed light on interconnected biogeochemical processes in an aquifer system.</title>
        <authorList>
            <person name="Anantharaman K."/>
            <person name="Brown C.T."/>
            <person name="Hug L.A."/>
            <person name="Sharon I."/>
            <person name="Castelle C.J."/>
            <person name="Probst A.J."/>
            <person name="Thomas B.C."/>
            <person name="Singh A."/>
            <person name="Wilkins M.J."/>
            <person name="Karaoz U."/>
            <person name="Brodie E.L."/>
            <person name="Williams K.H."/>
            <person name="Hubbard S.S."/>
            <person name="Banfield J.F."/>
        </authorList>
    </citation>
    <scope>NUCLEOTIDE SEQUENCE [LARGE SCALE GENOMIC DNA]</scope>
</reference>
<evidence type="ECO:0000313" key="3">
    <source>
        <dbReference type="Proteomes" id="UP000177996"/>
    </source>
</evidence>
<keyword evidence="1" id="KW-0812">Transmembrane</keyword>
<dbReference type="Proteomes" id="UP000177996">
    <property type="component" value="Unassembled WGS sequence"/>
</dbReference>
<comment type="caution">
    <text evidence="2">The sequence shown here is derived from an EMBL/GenBank/DDBJ whole genome shotgun (WGS) entry which is preliminary data.</text>
</comment>
<proteinExistence type="predicted"/>
<keyword evidence="1" id="KW-1133">Transmembrane helix</keyword>
<protein>
    <submittedName>
        <fullName evidence="2">Uncharacterized protein</fullName>
    </submittedName>
</protein>
<sequence>MYHSRKNSTGGITLIETVVSIALLSFAVAGPMTLAAHSIKASSAAKNELIATHLAEEGLEVVRNLRDNSSAEDNGDRDGPIDGFVWVKAILGNCKWEPGCAIDITQHVPNGTSNVWSLNAPGRYNAVIPCPGSCADESVVYFNPDTGLYRQSENILGSPWVRTQFTRTIFMTGTDDPNAPERQAHVTAVVTYPGYGGIRRTIRVTQDIYNWFPYLP</sequence>
<dbReference type="STRING" id="1798661.A3D65_00640"/>
<evidence type="ECO:0000256" key="1">
    <source>
        <dbReference type="SAM" id="Phobius"/>
    </source>
</evidence>
<dbReference type="EMBL" id="MHLL01000069">
    <property type="protein sequence ID" value="OGZ07105.1"/>
    <property type="molecule type" value="Genomic_DNA"/>
</dbReference>